<dbReference type="EMBL" id="JADBJN010000002">
    <property type="protein sequence ID" value="KAG5678697.1"/>
    <property type="molecule type" value="Genomic_DNA"/>
</dbReference>
<dbReference type="Proteomes" id="UP001107558">
    <property type="component" value="Chromosome 2"/>
</dbReference>
<gene>
    <name evidence="3" type="ORF">PVAND_008345</name>
</gene>
<organism evidence="3 4">
    <name type="scientific">Polypedilum vanderplanki</name>
    <name type="common">Sleeping chironomid midge</name>
    <dbReference type="NCBI Taxonomy" id="319348"/>
    <lineage>
        <taxon>Eukaryota</taxon>
        <taxon>Metazoa</taxon>
        <taxon>Ecdysozoa</taxon>
        <taxon>Arthropoda</taxon>
        <taxon>Hexapoda</taxon>
        <taxon>Insecta</taxon>
        <taxon>Pterygota</taxon>
        <taxon>Neoptera</taxon>
        <taxon>Endopterygota</taxon>
        <taxon>Diptera</taxon>
        <taxon>Nematocera</taxon>
        <taxon>Chironomoidea</taxon>
        <taxon>Chironomidae</taxon>
        <taxon>Chironominae</taxon>
        <taxon>Polypedilum</taxon>
        <taxon>Polypedilum</taxon>
    </lineage>
</organism>
<dbReference type="AlphaFoldDB" id="A0A9J6C9C4"/>
<protein>
    <recommendedName>
        <fullName evidence="5">Chitin-binding type-2 domain-containing protein</fullName>
    </recommendedName>
</protein>
<feature type="compositionally biased region" description="Low complexity" evidence="1">
    <location>
        <begin position="462"/>
        <end position="480"/>
    </location>
</feature>
<feature type="region of interest" description="Disordered" evidence="1">
    <location>
        <begin position="443"/>
        <end position="534"/>
    </location>
</feature>
<name>A0A9J6C9C4_POLVA</name>
<evidence type="ECO:0000256" key="2">
    <source>
        <dbReference type="SAM" id="SignalP"/>
    </source>
</evidence>
<proteinExistence type="predicted"/>
<accession>A0A9J6C9C4</accession>
<feature type="compositionally biased region" description="Polar residues" evidence="1">
    <location>
        <begin position="448"/>
        <end position="459"/>
    </location>
</feature>
<sequence>MEWHCNYFLIILLLSIHNINGRSHGIARDEICEDVPLNTLKIFNDQNVCGKFVACIGQISVHYKCFNNAVYGNGTSDCLMCNETSFLHVYQEDFERSTKINPTKKIQAKKLKNPKTRKTTEIMTTLNSFKHSSNDNQSSKQIDYTAVNDNMNNFNSADYEINNNNDYHDDSLSKKYQNYLENENVENFATNDDQMKITTANISNSNPKPSLIDTNELSNLGQSSITTEYTTTSFIDNYSSERNVIIRKIDSNPTEFSVPNKDYLSTKTPRYDEEGSTKVLIDNESNTETVRDSDEKDLNGEFGDFNTISNRTHQNDNELLNTRMSETDSTSVTNDKSLIDNSSSITLVYNNDNPQEFDNDQNHVDDQISDNKNVVPRNEVSSDDEIEHTCFAFHEGGGQRKKITERNFKIETTTAPMIYTENQNIVNSNESFSTSANLPKYLDEEQSTNDSKISQSSHSFEGGNLDASSSNSGDNSTSQDLIDAEKEKKEHERKFSEFFADKTTPTKFTKTRKIKKSRTTTKPTTEFLSFNNSK</sequence>
<evidence type="ECO:0000313" key="3">
    <source>
        <dbReference type="EMBL" id="KAG5678697.1"/>
    </source>
</evidence>
<feature type="chain" id="PRO_5039885718" description="Chitin-binding type-2 domain-containing protein" evidence="2">
    <location>
        <begin position="22"/>
        <end position="534"/>
    </location>
</feature>
<comment type="caution">
    <text evidence="3">The sequence shown here is derived from an EMBL/GenBank/DDBJ whole genome shotgun (WGS) entry which is preliminary data.</text>
</comment>
<keyword evidence="4" id="KW-1185">Reference proteome</keyword>
<evidence type="ECO:0008006" key="5">
    <source>
        <dbReference type="Google" id="ProtNLM"/>
    </source>
</evidence>
<evidence type="ECO:0000256" key="1">
    <source>
        <dbReference type="SAM" id="MobiDB-lite"/>
    </source>
</evidence>
<feature type="compositionally biased region" description="Basic residues" evidence="1">
    <location>
        <begin position="509"/>
        <end position="519"/>
    </location>
</feature>
<keyword evidence="2" id="KW-0732">Signal</keyword>
<reference evidence="3" key="1">
    <citation type="submission" date="2021-03" db="EMBL/GenBank/DDBJ databases">
        <title>Chromosome level genome of the anhydrobiotic midge Polypedilum vanderplanki.</title>
        <authorList>
            <person name="Yoshida Y."/>
            <person name="Kikawada T."/>
            <person name="Gusev O."/>
        </authorList>
    </citation>
    <scope>NUCLEOTIDE SEQUENCE</scope>
    <source>
        <strain evidence="3">NIAS01</strain>
        <tissue evidence="3">Whole body or cell culture</tissue>
    </source>
</reference>
<feature type="signal peptide" evidence="2">
    <location>
        <begin position="1"/>
        <end position="21"/>
    </location>
</feature>
<feature type="compositionally biased region" description="Basic and acidic residues" evidence="1">
    <location>
        <begin position="483"/>
        <end position="500"/>
    </location>
</feature>
<evidence type="ECO:0000313" key="4">
    <source>
        <dbReference type="Proteomes" id="UP001107558"/>
    </source>
</evidence>